<dbReference type="InterPro" id="IPR025375">
    <property type="entry name" value="DUF4365"/>
</dbReference>
<evidence type="ECO:0000256" key="1">
    <source>
        <dbReference type="SAM" id="MobiDB-lite"/>
    </source>
</evidence>
<name>A0ABQ1RYZ1_9SPHN</name>
<dbReference type="EMBL" id="BMKL01000001">
    <property type="protein sequence ID" value="GGD87088.1"/>
    <property type="molecule type" value="Genomic_DNA"/>
</dbReference>
<dbReference type="Pfam" id="PF14280">
    <property type="entry name" value="DUF4365"/>
    <property type="match status" value="1"/>
</dbReference>
<dbReference type="Proteomes" id="UP000619041">
    <property type="component" value="Unassembled WGS sequence"/>
</dbReference>
<evidence type="ECO:0000313" key="4">
    <source>
        <dbReference type="Proteomes" id="UP000619041"/>
    </source>
</evidence>
<feature type="domain" description="DUF4365" evidence="2">
    <location>
        <begin position="21"/>
        <end position="154"/>
    </location>
</feature>
<organism evidence="3 4">
    <name type="scientific">Tsuneonella deserti</name>
    <dbReference type="NCBI Taxonomy" id="2035528"/>
    <lineage>
        <taxon>Bacteria</taxon>
        <taxon>Pseudomonadati</taxon>
        <taxon>Pseudomonadota</taxon>
        <taxon>Alphaproteobacteria</taxon>
        <taxon>Sphingomonadales</taxon>
        <taxon>Erythrobacteraceae</taxon>
        <taxon>Tsuneonella</taxon>
    </lineage>
</organism>
<feature type="compositionally biased region" description="Basic and acidic residues" evidence="1">
    <location>
        <begin position="448"/>
        <end position="457"/>
    </location>
</feature>
<evidence type="ECO:0000259" key="2">
    <source>
        <dbReference type="Pfam" id="PF14280"/>
    </source>
</evidence>
<dbReference type="RefSeq" id="WP_229658384.1">
    <property type="nucleotide sequence ID" value="NZ_BMKL01000001.1"/>
</dbReference>
<reference evidence="4" key="1">
    <citation type="journal article" date="2019" name="Int. J. Syst. Evol. Microbiol.">
        <title>The Global Catalogue of Microorganisms (GCM) 10K type strain sequencing project: providing services to taxonomists for standard genome sequencing and annotation.</title>
        <authorList>
            <consortium name="The Broad Institute Genomics Platform"/>
            <consortium name="The Broad Institute Genome Sequencing Center for Infectious Disease"/>
            <person name="Wu L."/>
            <person name="Ma J."/>
        </authorList>
    </citation>
    <scope>NUCLEOTIDE SEQUENCE [LARGE SCALE GENOMIC DNA]</scope>
    <source>
        <strain evidence="4">CGMCC 1.15959</strain>
    </source>
</reference>
<comment type="caution">
    <text evidence="3">The sequence shown here is derived from an EMBL/GenBank/DDBJ whole genome shotgun (WGS) entry which is preliminary data.</text>
</comment>
<evidence type="ECO:0000313" key="3">
    <source>
        <dbReference type="EMBL" id="GGD87088.1"/>
    </source>
</evidence>
<keyword evidence="4" id="KW-1185">Reference proteome</keyword>
<sequence>MLITEEAGMKKIGRSDIIGQRGMAHIEGVVLSMGFMFYPTGGVEAGIDGFVELRDVETSEVGNLLIQVQGKATEKDRLPGETDETFDWPCSDADIAYWTQGTAPVLLVVVHLKSGKAYWKSLNEWFADPERAKSRKVEFHKKTDEFTADAKAAVTGVALSMRPGASSPSVRIHEQVLINLVSVGFASSLYWAPTQHSSDKSFGAALRELDPRAGSEWIVRSKSVLSFHDLDQWPWNKLCEAEAMEEFDVDEWSDSGDEDRQRDFVALLNRAIGEFVRPDLYRDRDTGVFYFRKPRDRDTLNFAYRSLQNTTTRRVVGRYGKRKADPTQAAYYRHSAFQHRFVRLGGQWFAEVTPTYHFTRNGKDEDAWAGEHLKKIKELENNAAVMGQFVMWRDFLVTHGAGDLLDEQYPFVSFAEVDPLELDVGVPDDLWKSQETDPSSPLFEFGLSDEKSAEAAE</sequence>
<feature type="region of interest" description="Disordered" evidence="1">
    <location>
        <begin position="433"/>
        <end position="457"/>
    </location>
</feature>
<proteinExistence type="predicted"/>
<accession>A0ABQ1RYZ1</accession>
<gene>
    <name evidence="3" type="ORF">GCM10011515_03220</name>
</gene>
<protein>
    <recommendedName>
        <fullName evidence="2">DUF4365 domain-containing protein</fullName>
    </recommendedName>
</protein>